<dbReference type="GO" id="GO:0071682">
    <property type="term" value="C:endocytic vesicle lumen"/>
    <property type="evidence" value="ECO:0007669"/>
    <property type="project" value="UniProtKB-ARBA"/>
</dbReference>
<feature type="region of interest" description="Disordered" evidence="11">
    <location>
        <begin position="1"/>
        <end position="59"/>
    </location>
</feature>
<feature type="compositionally biased region" description="Low complexity" evidence="11">
    <location>
        <begin position="22"/>
        <end position="36"/>
    </location>
</feature>
<name>G1KVP0_ANOCA</name>
<evidence type="ECO:0000256" key="7">
    <source>
        <dbReference type="ARBA" id="ARBA00023030"/>
    </source>
</evidence>
<dbReference type="GO" id="GO:0008284">
    <property type="term" value="P:positive regulation of cell population proliferation"/>
    <property type="evidence" value="ECO:0000318"/>
    <property type="project" value="GO_Central"/>
</dbReference>
<dbReference type="eggNOG" id="ENOG502SCNA">
    <property type="taxonomic scope" value="Eukaryota"/>
</dbReference>
<dbReference type="SUPFAM" id="SSF47266">
    <property type="entry name" value="4-helical cytokines"/>
    <property type="match status" value="1"/>
</dbReference>
<dbReference type="HOGENOM" id="CLU_118367_0_0_1"/>
<dbReference type="InParanoid" id="G1KVP0"/>
<comment type="similarity">
    <text evidence="2">Belongs to the IL-6 superfamily.</text>
</comment>
<keyword evidence="13" id="KW-1185">Reference proteome</keyword>
<dbReference type="Ensembl" id="ENSACAT00000025534.3">
    <property type="protein sequence ID" value="ENSACAP00000018692.3"/>
    <property type="gene ID" value="ENSACAG00000026820.3"/>
</dbReference>
<comment type="function">
    <text evidence="10">Granulocyte/macrophage colony-stimulating factors are cytokines that act in hematopoiesis by controlling the production, differentiation, and function of 2 related white cell populations of the blood, the granulocytes and the monocytes-macrophages. This CSF induces granulocytes.</text>
</comment>
<dbReference type="GO" id="GO:0008083">
    <property type="term" value="F:growth factor activity"/>
    <property type="evidence" value="ECO:0000318"/>
    <property type="project" value="GO_Central"/>
</dbReference>
<evidence type="ECO:0000256" key="9">
    <source>
        <dbReference type="ARBA" id="ARBA00023180"/>
    </source>
</evidence>
<dbReference type="InterPro" id="IPR040117">
    <property type="entry name" value="GCSF/MGF"/>
</dbReference>
<evidence type="ECO:0000256" key="5">
    <source>
        <dbReference type="ARBA" id="ARBA00022514"/>
    </source>
</evidence>
<dbReference type="GO" id="GO:0005125">
    <property type="term" value="F:cytokine activity"/>
    <property type="evidence" value="ECO:0000318"/>
    <property type="project" value="GO_Central"/>
</dbReference>
<dbReference type="InterPro" id="IPR009079">
    <property type="entry name" value="4_helix_cytokine-like_core"/>
</dbReference>
<protein>
    <recommendedName>
        <fullName evidence="4">Granulocyte colony-stimulating factor</fullName>
    </recommendedName>
</protein>
<organism evidence="12 13">
    <name type="scientific">Anolis carolinensis</name>
    <name type="common">Green anole</name>
    <name type="synonym">American chameleon</name>
    <dbReference type="NCBI Taxonomy" id="28377"/>
    <lineage>
        <taxon>Eukaryota</taxon>
        <taxon>Metazoa</taxon>
        <taxon>Chordata</taxon>
        <taxon>Craniata</taxon>
        <taxon>Vertebrata</taxon>
        <taxon>Euteleostomi</taxon>
        <taxon>Lepidosauria</taxon>
        <taxon>Squamata</taxon>
        <taxon>Bifurcata</taxon>
        <taxon>Unidentata</taxon>
        <taxon>Episquamata</taxon>
        <taxon>Toxicofera</taxon>
        <taxon>Iguania</taxon>
        <taxon>Dactyloidae</taxon>
        <taxon>Anolis</taxon>
    </lineage>
</organism>
<dbReference type="InterPro" id="IPR030473">
    <property type="entry name" value="IL6/GCSF/MGF_CS"/>
</dbReference>
<keyword evidence="5" id="KW-0202">Cytokine</keyword>
<evidence type="ECO:0000256" key="10">
    <source>
        <dbReference type="ARBA" id="ARBA00024794"/>
    </source>
</evidence>
<evidence type="ECO:0000313" key="13">
    <source>
        <dbReference type="Proteomes" id="UP000001646"/>
    </source>
</evidence>
<dbReference type="Gene3D" id="1.20.1250.10">
    <property type="match status" value="1"/>
</dbReference>
<dbReference type="PROSITE" id="PS00254">
    <property type="entry name" value="INTERLEUKIN_6"/>
    <property type="match status" value="1"/>
</dbReference>
<reference evidence="12" key="2">
    <citation type="submission" date="2025-08" db="UniProtKB">
        <authorList>
            <consortium name="Ensembl"/>
        </authorList>
    </citation>
    <scope>IDENTIFICATION</scope>
</reference>
<dbReference type="PANTHER" id="PTHR10511:SF2">
    <property type="entry name" value="GRANULOCYTE COLONY-STIMULATING FACTOR"/>
    <property type="match status" value="1"/>
</dbReference>
<dbReference type="PANTHER" id="PTHR10511">
    <property type="entry name" value="GRANULOCYTE COLONY-STIMULATING FACTOR"/>
    <property type="match status" value="1"/>
</dbReference>
<dbReference type="GO" id="GO:0005615">
    <property type="term" value="C:extracellular space"/>
    <property type="evidence" value="ECO:0000318"/>
    <property type="project" value="GO_Central"/>
</dbReference>
<evidence type="ECO:0000256" key="1">
    <source>
        <dbReference type="ARBA" id="ARBA00004613"/>
    </source>
</evidence>
<dbReference type="InterPro" id="IPR030474">
    <property type="entry name" value="IL-6/GCSF/MGF"/>
</dbReference>
<evidence type="ECO:0000256" key="11">
    <source>
        <dbReference type="SAM" id="MobiDB-lite"/>
    </source>
</evidence>
<keyword evidence="7" id="KW-0339">Growth factor</keyword>
<dbReference type="GO" id="GO:0005130">
    <property type="term" value="F:granulocyte colony-stimulating factor receptor binding"/>
    <property type="evidence" value="ECO:0000318"/>
    <property type="project" value="GO_Central"/>
</dbReference>
<dbReference type="Bgee" id="ENSACAG00000026820">
    <property type="expression patterns" value="Expressed in lung and 2 other cell types or tissues"/>
</dbReference>
<keyword evidence="6" id="KW-0964">Secreted</keyword>
<dbReference type="GO" id="GO:0006955">
    <property type="term" value="P:immune response"/>
    <property type="evidence" value="ECO:0007669"/>
    <property type="project" value="InterPro"/>
</dbReference>
<dbReference type="GeneTree" id="ENSGT00390000017328"/>
<evidence type="ECO:0000256" key="3">
    <source>
        <dbReference type="ARBA" id="ARBA00011245"/>
    </source>
</evidence>
<proteinExistence type="inferred from homology"/>
<sequence>MAEEGFHSRLWTQPGPNLSPLASQQLQSQASEAAATSKEKKKKQRKKGRRKSAAKRRMKSAAQNGILSLVCIALCWFLKCSAAPMPESSGDPELIQFKWKNKEFVARMKSEISDLKESMRTDFSLGTDDQFLFMQDFLGIEQADHSHCQKATCDLGNCFKQLRAGLHTYYGYLSHIKQILPNYTNRVSSLQLDTSNLSTNIQLQFEESSLPVVTYPQAENQPNFLQEQREIGSYLVLRKFMLFMDVITRALNHCIV</sequence>
<comment type="subcellular location">
    <subcellularLocation>
        <location evidence="1">Secreted</location>
    </subcellularLocation>
</comment>
<dbReference type="FunFam" id="1.20.1250.10:FF:000021">
    <property type="entry name" value="Granulocyte colony-stimulating factor"/>
    <property type="match status" value="1"/>
</dbReference>
<dbReference type="STRING" id="28377.ENSACAP00000018692"/>
<evidence type="ECO:0000256" key="4">
    <source>
        <dbReference type="ARBA" id="ARBA00019452"/>
    </source>
</evidence>
<accession>G1KVP0</accession>
<reference evidence="12 13" key="1">
    <citation type="submission" date="2009-12" db="EMBL/GenBank/DDBJ databases">
        <title>The Genome Sequence of Anolis carolinensis (Green Anole Lizard).</title>
        <authorList>
            <consortium name="The Genome Sequencing Platform"/>
            <person name="Di Palma F."/>
            <person name="Alfoldi J."/>
            <person name="Heiman D."/>
            <person name="Young S."/>
            <person name="Grabherr M."/>
            <person name="Johnson J."/>
            <person name="Lander E.S."/>
            <person name="Lindblad-Toh K."/>
        </authorList>
    </citation>
    <scope>NUCLEOTIDE SEQUENCE [LARGE SCALE GENOMIC DNA]</scope>
    <source>
        <strain evidence="12 13">JBL SC #1</strain>
    </source>
</reference>
<keyword evidence="9" id="KW-0325">Glycoprotein</keyword>
<evidence type="ECO:0000256" key="8">
    <source>
        <dbReference type="ARBA" id="ARBA00023157"/>
    </source>
</evidence>
<dbReference type="GO" id="GO:0045639">
    <property type="term" value="P:positive regulation of myeloid cell differentiation"/>
    <property type="evidence" value="ECO:0000318"/>
    <property type="project" value="GO_Central"/>
</dbReference>
<keyword evidence="8" id="KW-1015">Disulfide bond</keyword>
<comment type="subunit">
    <text evidence="3">Monomer.</text>
</comment>
<feature type="compositionally biased region" description="Basic residues" evidence="11">
    <location>
        <begin position="39"/>
        <end position="59"/>
    </location>
</feature>
<evidence type="ECO:0000256" key="2">
    <source>
        <dbReference type="ARBA" id="ARBA00007432"/>
    </source>
</evidence>
<dbReference type="SMART" id="SM00126">
    <property type="entry name" value="IL6"/>
    <property type="match status" value="1"/>
</dbReference>
<gene>
    <name evidence="12" type="primary">LOC103279240</name>
</gene>
<dbReference type="AlphaFoldDB" id="G1KVP0"/>
<evidence type="ECO:0000256" key="6">
    <source>
        <dbReference type="ARBA" id="ARBA00022525"/>
    </source>
</evidence>
<reference evidence="12" key="3">
    <citation type="submission" date="2025-09" db="UniProtKB">
        <authorList>
            <consortium name="Ensembl"/>
        </authorList>
    </citation>
    <scope>IDENTIFICATION</scope>
</reference>
<dbReference type="Proteomes" id="UP000001646">
    <property type="component" value="Chromosome 6"/>
</dbReference>
<dbReference type="Pfam" id="PF16647">
    <property type="entry name" value="GCSF"/>
    <property type="match status" value="1"/>
</dbReference>
<evidence type="ECO:0000313" key="12">
    <source>
        <dbReference type="Ensembl" id="ENSACAP00000018692.3"/>
    </source>
</evidence>
<dbReference type="PRINTS" id="PR00433">
    <property type="entry name" value="IL6GCSFMGF"/>
</dbReference>